<reference evidence="1" key="1">
    <citation type="journal article" date="2014" name="Int. J. Syst. Evol. Microbiol.">
        <title>Complete genome sequence of Corynebacterium casei LMG S-19264T (=DSM 44701T), isolated from a smear-ripened cheese.</title>
        <authorList>
            <consortium name="US DOE Joint Genome Institute (JGI-PGF)"/>
            <person name="Walter F."/>
            <person name="Albersmeier A."/>
            <person name="Kalinowski J."/>
            <person name="Ruckert C."/>
        </authorList>
    </citation>
    <scope>NUCLEOTIDE SEQUENCE</scope>
    <source>
        <strain evidence="1">VKM B-2484</strain>
    </source>
</reference>
<dbReference type="EMBL" id="BSFJ01000005">
    <property type="protein sequence ID" value="GLK71771.1"/>
    <property type="molecule type" value="Genomic_DNA"/>
</dbReference>
<reference evidence="1" key="2">
    <citation type="submission" date="2023-01" db="EMBL/GenBank/DDBJ databases">
        <authorList>
            <person name="Sun Q."/>
            <person name="Evtushenko L."/>
        </authorList>
    </citation>
    <scope>NUCLEOTIDE SEQUENCE</scope>
    <source>
        <strain evidence="1">VKM B-2484</strain>
    </source>
</reference>
<organism evidence="1 2">
    <name type="scientific">Ancylobacter dichloromethanicus</name>
    <dbReference type="NCBI Taxonomy" id="518825"/>
    <lineage>
        <taxon>Bacteria</taxon>
        <taxon>Pseudomonadati</taxon>
        <taxon>Pseudomonadota</taxon>
        <taxon>Alphaproteobacteria</taxon>
        <taxon>Hyphomicrobiales</taxon>
        <taxon>Xanthobacteraceae</taxon>
        <taxon>Ancylobacter</taxon>
    </lineage>
</organism>
<dbReference type="AlphaFoldDB" id="A0A9W6MZ64"/>
<accession>A0A9W6MZ64</accession>
<evidence type="ECO:0000313" key="1">
    <source>
        <dbReference type="EMBL" id="GLK71771.1"/>
    </source>
</evidence>
<dbReference type="RefSeq" id="WP_213373103.1">
    <property type="nucleotide sequence ID" value="NZ_BSFJ01000005.1"/>
</dbReference>
<keyword evidence="2" id="KW-1185">Reference proteome</keyword>
<name>A0A9W6MZ64_9HYPH</name>
<dbReference type="Proteomes" id="UP001143370">
    <property type="component" value="Unassembled WGS sequence"/>
</dbReference>
<proteinExistence type="predicted"/>
<evidence type="ECO:0000313" key="2">
    <source>
        <dbReference type="Proteomes" id="UP001143370"/>
    </source>
</evidence>
<sequence>MTETDRERAPVQDAADYIATLADELAGMAANNGLDVLRYLLEMARDEAHSVARAQPETHEHG</sequence>
<protein>
    <submittedName>
        <fullName evidence="1">Uncharacterized protein</fullName>
    </submittedName>
</protein>
<gene>
    <name evidence="1" type="ORF">GCM10017643_18860</name>
</gene>
<comment type="caution">
    <text evidence="1">The sequence shown here is derived from an EMBL/GenBank/DDBJ whole genome shotgun (WGS) entry which is preliminary data.</text>
</comment>